<sequence>MKYIKKLILENFQSHKYTEIEFDSSLNVIVGPSDQGKTAIIRALKWVLYNEPSGDFFIREGESECSVTVTFSDNTKIKRYRSKSKNLYILYDKEGNEKIFEGFGTLVPKEIIAATSIRKVPLDSNQTNSINISEQLEGPFLISEKSSVRANAIGRLVGVHIVDDALKDTLKDIRNLNIKKKSYEETLDVLYNNLEEYEYLDNLIDRIEELDKVKHFIYKSEQKLTKLDFLRNELNKLNKEIKLMEDYLRKLNNIDKIITIERRLSQDIKKHIYLSDKYYELNNIREQIKHNSNLVKVLKNTFTVENLLEKINLYNDKIEQLNNLNKSYNYIKNDILKNKKLLIKLEEIHKIQYDLSFIEKKILRLDKLVKLNNKLNNINKNISIGIIYTDEFKNLEQVIYTNNLLENKINRIIKLKDYNKIYKTINDTKLDIKKQIKNISLMLDEYLKQYKYILSKIEVCPLCFSPIDKLKIDEIINKYK</sequence>
<keyword evidence="7" id="KW-1185">Reference proteome</keyword>
<dbReference type="AlphaFoldDB" id="A0A4R3KVQ6"/>
<dbReference type="GO" id="GO:0016887">
    <property type="term" value="F:ATP hydrolysis activity"/>
    <property type="evidence" value="ECO:0007669"/>
    <property type="project" value="InterPro"/>
</dbReference>
<protein>
    <recommendedName>
        <fullName evidence="3">Nuclease SbcCD subunit C</fullName>
    </recommendedName>
</protein>
<proteinExistence type="inferred from homology"/>
<comment type="subunit">
    <text evidence="2">Heterodimer of SbcC and SbcD.</text>
</comment>
<gene>
    <name evidence="6" type="ORF">EDD65_105193</name>
</gene>
<dbReference type="PANTHER" id="PTHR32114">
    <property type="entry name" value="ABC TRANSPORTER ABCH.3"/>
    <property type="match status" value="1"/>
</dbReference>
<dbReference type="InterPro" id="IPR027417">
    <property type="entry name" value="P-loop_NTPase"/>
</dbReference>
<dbReference type="RefSeq" id="WP_158280002.1">
    <property type="nucleotide sequence ID" value="NZ_CP068564.1"/>
</dbReference>
<evidence type="ECO:0000256" key="2">
    <source>
        <dbReference type="ARBA" id="ARBA00011322"/>
    </source>
</evidence>
<feature type="domain" description="Rad50/SbcC-type AAA" evidence="5">
    <location>
        <begin position="6"/>
        <end position="266"/>
    </location>
</feature>
<dbReference type="SUPFAM" id="SSF75712">
    <property type="entry name" value="Rad50 coiled-coil Zn hook"/>
    <property type="match status" value="1"/>
</dbReference>
<feature type="coiled-coil region" evidence="4">
    <location>
        <begin position="166"/>
        <end position="254"/>
    </location>
</feature>
<evidence type="ECO:0000313" key="6">
    <source>
        <dbReference type="EMBL" id="TCS89719.1"/>
    </source>
</evidence>
<dbReference type="InterPro" id="IPR038729">
    <property type="entry name" value="Rad50/SbcC_AAA"/>
</dbReference>
<dbReference type="OrthoDB" id="267455at2"/>
<dbReference type="PANTHER" id="PTHR32114:SF2">
    <property type="entry name" value="ABC TRANSPORTER ABCH.3"/>
    <property type="match status" value="1"/>
</dbReference>
<organism evidence="6 7">
    <name type="scientific">Keratinibaculum paraultunense</name>
    <dbReference type="NCBI Taxonomy" id="1278232"/>
    <lineage>
        <taxon>Bacteria</taxon>
        <taxon>Bacillati</taxon>
        <taxon>Bacillota</taxon>
        <taxon>Tissierellia</taxon>
        <taxon>Tissierellales</taxon>
        <taxon>Tepidimicrobiaceae</taxon>
        <taxon>Keratinibaculum</taxon>
    </lineage>
</organism>
<comment type="caution">
    <text evidence="6">The sequence shown here is derived from an EMBL/GenBank/DDBJ whole genome shotgun (WGS) entry which is preliminary data.</text>
</comment>
<evidence type="ECO:0000256" key="4">
    <source>
        <dbReference type="SAM" id="Coils"/>
    </source>
</evidence>
<dbReference type="SUPFAM" id="SSF52540">
    <property type="entry name" value="P-loop containing nucleoside triphosphate hydrolases"/>
    <property type="match status" value="1"/>
</dbReference>
<dbReference type="Pfam" id="PF13476">
    <property type="entry name" value="AAA_23"/>
    <property type="match status" value="1"/>
</dbReference>
<accession>A0A4R3KVQ6</accession>
<dbReference type="Gene3D" id="3.40.50.300">
    <property type="entry name" value="P-loop containing nucleotide triphosphate hydrolases"/>
    <property type="match status" value="1"/>
</dbReference>
<dbReference type="Proteomes" id="UP000294567">
    <property type="component" value="Unassembled WGS sequence"/>
</dbReference>
<comment type="similarity">
    <text evidence="1">Belongs to the SMC family. SbcC subfamily.</text>
</comment>
<dbReference type="EMBL" id="SMAE01000005">
    <property type="protein sequence ID" value="TCS89719.1"/>
    <property type="molecule type" value="Genomic_DNA"/>
</dbReference>
<evidence type="ECO:0000256" key="3">
    <source>
        <dbReference type="ARBA" id="ARBA00013368"/>
    </source>
</evidence>
<reference evidence="6 7" key="1">
    <citation type="submission" date="2019-03" db="EMBL/GenBank/DDBJ databases">
        <title>Genomic Encyclopedia of Type Strains, Phase IV (KMG-IV): sequencing the most valuable type-strain genomes for metagenomic binning, comparative biology and taxonomic classification.</title>
        <authorList>
            <person name="Goeker M."/>
        </authorList>
    </citation>
    <scope>NUCLEOTIDE SEQUENCE [LARGE SCALE GENOMIC DNA]</scope>
    <source>
        <strain evidence="6 7">DSM 26752</strain>
    </source>
</reference>
<evidence type="ECO:0000256" key="1">
    <source>
        <dbReference type="ARBA" id="ARBA00006930"/>
    </source>
</evidence>
<evidence type="ECO:0000313" key="7">
    <source>
        <dbReference type="Proteomes" id="UP000294567"/>
    </source>
</evidence>
<keyword evidence="4" id="KW-0175">Coiled coil</keyword>
<name>A0A4R3KVQ6_9FIRM</name>
<dbReference type="GO" id="GO:0006302">
    <property type="term" value="P:double-strand break repair"/>
    <property type="evidence" value="ECO:0007669"/>
    <property type="project" value="InterPro"/>
</dbReference>
<evidence type="ECO:0000259" key="5">
    <source>
        <dbReference type="Pfam" id="PF13476"/>
    </source>
</evidence>